<reference evidence="1" key="1">
    <citation type="journal article" date="2020" name="mSystems">
        <title>Genome- and Community-Level Interaction Insights into Carbon Utilization and Element Cycling Functions of Hydrothermarchaeota in Hydrothermal Sediment.</title>
        <authorList>
            <person name="Zhou Z."/>
            <person name="Liu Y."/>
            <person name="Xu W."/>
            <person name="Pan J."/>
            <person name="Luo Z.H."/>
            <person name="Li M."/>
        </authorList>
    </citation>
    <scope>NUCLEOTIDE SEQUENCE [LARGE SCALE GENOMIC DNA]</scope>
    <source>
        <strain evidence="1">HyVt-503</strain>
    </source>
</reference>
<proteinExistence type="predicted"/>
<organism evidence="1">
    <name type="scientific">Dissulfuribacter thermophilus</name>
    <dbReference type="NCBI Taxonomy" id="1156395"/>
    <lineage>
        <taxon>Bacteria</taxon>
        <taxon>Pseudomonadati</taxon>
        <taxon>Thermodesulfobacteriota</taxon>
        <taxon>Dissulfuribacteria</taxon>
        <taxon>Dissulfuribacterales</taxon>
        <taxon>Dissulfuribacteraceae</taxon>
        <taxon>Dissulfuribacter</taxon>
    </lineage>
</organism>
<evidence type="ECO:0000313" key="1">
    <source>
        <dbReference type="EMBL" id="HFC46483.1"/>
    </source>
</evidence>
<feature type="non-terminal residue" evidence="1">
    <location>
        <position position="1"/>
    </location>
</feature>
<dbReference type="PANTHER" id="PTHR12526:SF638">
    <property type="entry name" value="SPORE COAT PROTEIN SA"/>
    <property type="match status" value="1"/>
</dbReference>
<dbReference type="SUPFAM" id="SSF53756">
    <property type="entry name" value="UDP-Glycosyltransferase/glycogen phosphorylase"/>
    <property type="match status" value="1"/>
</dbReference>
<dbReference type="Gene3D" id="3.40.50.2000">
    <property type="entry name" value="Glycogen Phosphorylase B"/>
    <property type="match status" value="1"/>
</dbReference>
<dbReference type="PANTHER" id="PTHR12526">
    <property type="entry name" value="GLYCOSYLTRANSFERASE"/>
    <property type="match status" value="1"/>
</dbReference>
<dbReference type="GO" id="GO:0016757">
    <property type="term" value="F:glycosyltransferase activity"/>
    <property type="evidence" value="ECO:0007669"/>
    <property type="project" value="TreeGrafter"/>
</dbReference>
<protein>
    <submittedName>
        <fullName evidence="1">Glycosyltransferase</fullName>
    </submittedName>
</protein>
<dbReference type="Pfam" id="PF13692">
    <property type="entry name" value="Glyco_trans_1_4"/>
    <property type="match status" value="1"/>
</dbReference>
<gene>
    <name evidence="1" type="ORF">ENJ63_01225</name>
</gene>
<dbReference type="EMBL" id="DRND01000102">
    <property type="protein sequence ID" value="HFC46483.1"/>
    <property type="molecule type" value="Genomic_DNA"/>
</dbReference>
<accession>A0A7V2WSV8</accession>
<dbReference type="AlphaFoldDB" id="A0A7V2WSV8"/>
<name>A0A7V2WSV8_9BACT</name>
<comment type="caution">
    <text evidence="1">The sequence shown here is derived from an EMBL/GenBank/DDBJ whole genome shotgun (WGS) entry which is preliminary data.</text>
</comment>
<sequence length="118" mass="12824">DSVSLPGFIPNPYPFLLRADLFVLSSLWEGSPNALTEAMALGVPVVSTDCPSGPREILKGGEFGPLVPLKAPCALAKAMEETLRNPPEKKALMDAVRDYTVERSSKRYLEILLGRPLD</sequence>
<dbReference type="Proteomes" id="UP000885797">
    <property type="component" value="Unassembled WGS sequence"/>
</dbReference>